<protein>
    <submittedName>
        <fullName evidence="1">Uncharacterized protein</fullName>
    </submittedName>
</protein>
<organism evidence="1 2">
    <name type="scientific">Mesorhizobium plurifarium</name>
    <dbReference type="NCBI Taxonomy" id="69974"/>
    <lineage>
        <taxon>Bacteria</taxon>
        <taxon>Pseudomonadati</taxon>
        <taxon>Pseudomonadota</taxon>
        <taxon>Alphaproteobacteria</taxon>
        <taxon>Hyphomicrobiales</taxon>
        <taxon>Phyllobacteriaceae</taxon>
        <taxon>Mesorhizobium</taxon>
    </lineage>
</organism>
<evidence type="ECO:0000313" key="2">
    <source>
        <dbReference type="Proteomes" id="UP000046373"/>
    </source>
</evidence>
<reference evidence="1 2" key="1">
    <citation type="submission" date="2014-08" db="EMBL/GenBank/DDBJ databases">
        <authorList>
            <person name="Moulin Lionel"/>
        </authorList>
    </citation>
    <scope>NUCLEOTIDE SEQUENCE [LARGE SCALE GENOMIC DNA]</scope>
</reference>
<dbReference type="Proteomes" id="UP000046373">
    <property type="component" value="Unassembled WGS sequence"/>
</dbReference>
<evidence type="ECO:0000313" key="1">
    <source>
        <dbReference type="EMBL" id="CDX44216.1"/>
    </source>
</evidence>
<name>A0A090GQH4_MESPL</name>
<proteinExistence type="predicted"/>
<gene>
    <name evidence="1" type="ORF">MPLDJ20_60525</name>
</gene>
<dbReference type="AlphaFoldDB" id="A0A090GQH4"/>
<accession>A0A090GQH4</accession>
<sequence length="37" mass="4316">MPFLYPRGAIFPFASDERKHSDPMCFELFANNNHLMA</sequence>
<dbReference type="EMBL" id="CCNB01000043">
    <property type="protein sequence ID" value="CDX44216.1"/>
    <property type="molecule type" value="Genomic_DNA"/>
</dbReference>